<protein>
    <submittedName>
        <fullName evidence="1">Putative secreted protein</fullName>
    </submittedName>
</protein>
<accession>A0A147BSV9</accession>
<sequence length="105" mass="12001">MKWEVLVLQTGKRWSCPSVILMGIQLLLVTRSRYTSMGGRMPKTLSLNSILPHSTSALLLQAMQLNFMFRSWIQTAFTRPATWPKMRFLEGVVCFESCPTMTPMS</sequence>
<proteinExistence type="predicted"/>
<organism evidence="1">
    <name type="scientific">Ixodes ricinus</name>
    <name type="common">Common tick</name>
    <name type="synonym">Acarus ricinus</name>
    <dbReference type="NCBI Taxonomy" id="34613"/>
    <lineage>
        <taxon>Eukaryota</taxon>
        <taxon>Metazoa</taxon>
        <taxon>Ecdysozoa</taxon>
        <taxon>Arthropoda</taxon>
        <taxon>Chelicerata</taxon>
        <taxon>Arachnida</taxon>
        <taxon>Acari</taxon>
        <taxon>Parasitiformes</taxon>
        <taxon>Ixodida</taxon>
        <taxon>Ixodoidea</taxon>
        <taxon>Ixodidae</taxon>
        <taxon>Ixodinae</taxon>
        <taxon>Ixodes</taxon>
    </lineage>
</organism>
<name>A0A147BSV9_IXORI</name>
<evidence type="ECO:0000313" key="1">
    <source>
        <dbReference type="EMBL" id="JAR93876.1"/>
    </source>
</evidence>
<dbReference type="AlphaFoldDB" id="A0A147BSV9"/>
<reference evidence="1" key="1">
    <citation type="journal article" date="2018" name="PLoS Negl. Trop. Dis.">
        <title>Sialome diversity of ticks revealed by RNAseq of single tick salivary glands.</title>
        <authorList>
            <person name="Perner J."/>
            <person name="Kropackova S."/>
            <person name="Kopacek P."/>
            <person name="Ribeiro J.M."/>
        </authorList>
    </citation>
    <scope>NUCLEOTIDE SEQUENCE</scope>
    <source>
        <strain evidence="1">Siblings of single egg batch collected in Ceske Budejovice</strain>
        <tissue evidence="1">Salivary glands</tissue>
    </source>
</reference>
<dbReference type="EMBL" id="GEGO01001528">
    <property type="protein sequence ID" value="JAR93876.1"/>
    <property type="molecule type" value="Transcribed_RNA"/>
</dbReference>